<gene>
    <name evidence="1" type="ORF">METZ01_LOCUS374353</name>
</gene>
<evidence type="ECO:0000313" key="1">
    <source>
        <dbReference type="EMBL" id="SVD21499.1"/>
    </source>
</evidence>
<feature type="non-terminal residue" evidence="1">
    <location>
        <position position="301"/>
    </location>
</feature>
<dbReference type="Gene3D" id="3.90.930.1">
    <property type="match status" value="1"/>
</dbReference>
<dbReference type="EMBL" id="UINC01136621">
    <property type="protein sequence ID" value="SVD21499.1"/>
    <property type="molecule type" value="Genomic_DNA"/>
</dbReference>
<reference evidence="1" key="1">
    <citation type="submission" date="2018-05" db="EMBL/GenBank/DDBJ databases">
        <authorList>
            <person name="Lanie J.A."/>
            <person name="Ng W.-L."/>
            <person name="Kazmierczak K.M."/>
            <person name="Andrzejewski T.M."/>
            <person name="Davidsen T.M."/>
            <person name="Wayne K.J."/>
            <person name="Tettelin H."/>
            <person name="Glass J.I."/>
            <person name="Rusch D."/>
            <person name="Podicherti R."/>
            <person name="Tsui H.-C.T."/>
            <person name="Winkler M.E."/>
        </authorList>
    </citation>
    <scope>NUCLEOTIDE SEQUENCE</scope>
</reference>
<proteinExistence type="predicted"/>
<accession>A0A382THB0</accession>
<protein>
    <submittedName>
        <fullName evidence="1">Uncharacterized protein</fullName>
    </submittedName>
</protein>
<dbReference type="SUPFAM" id="SSF82185">
    <property type="entry name" value="Histone H3 K4-specific methyltransferase SET7/9 N-terminal domain"/>
    <property type="match status" value="1"/>
</dbReference>
<name>A0A382THB0_9ZZZZ</name>
<feature type="non-terminal residue" evidence="1">
    <location>
        <position position="1"/>
    </location>
</feature>
<dbReference type="AlphaFoldDB" id="A0A382THB0"/>
<organism evidence="1">
    <name type="scientific">marine metagenome</name>
    <dbReference type="NCBI Taxonomy" id="408172"/>
    <lineage>
        <taxon>unclassified sequences</taxon>
        <taxon>metagenomes</taxon>
        <taxon>ecological metagenomes</taxon>
    </lineage>
</organism>
<sequence>EKPASLIRLFLPLLMQRTYLYAASTCQKPAADATFPGTEKHRNWRLLTGGAWFDGQSPNLYCYNAAGFSRPSARKSMFKVVTMIKHRPNFSSRIVFLPPALVTLMLLVTIPVRSETVTTKYGNGNIEEKYGTDKDGRKHGSYASYYESGKKKVRCRYSSGQLNGTYTEYHENGKTRLKKSYKKGQLSGTLTLYDEEGAVLHRAVYKKEQVFLYGGPRSLTPYVVYPLPRKKIVETVTALRPRNYEGKNYTKEKFEVEASSKKPYSAGVLKKEYLRDSLRQLQVYRFLCGLKYDLELHASFN</sequence>